<dbReference type="EMBL" id="KV454499">
    <property type="protein sequence ID" value="ODV57896.1"/>
    <property type="molecule type" value="Genomic_DNA"/>
</dbReference>
<accession>A0A1D2V8A7</accession>
<evidence type="ECO:0000313" key="2">
    <source>
        <dbReference type="Proteomes" id="UP000095038"/>
    </source>
</evidence>
<dbReference type="InParanoid" id="A0A1D2V8A7"/>
<dbReference type="GeneID" id="30968460"/>
<keyword evidence="2" id="KW-1185">Reference proteome</keyword>
<sequence>MTSDFAESQKEDPQRLADFEPQYISHIQAVANAEIPLQVLKYVGPNADIAIVYRAKNFAVKCADHPVNLKPTSLYSITYHFVEELIKLAFTLARVFTKVIDAQVK</sequence>
<organism evidence="1 2">
    <name type="scientific">Ascoidea rubescens DSM 1968</name>
    <dbReference type="NCBI Taxonomy" id="1344418"/>
    <lineage>
        <taxon>Eukaryota</taxon>
        <taxon>Fungi</taxon>
        <taxon>Dikarya</taxon>
        <taxon>Ascomycota</taxon>
        <taxon>Saccharomycotina</taxon>
        <taxon>Saccharomycetes</taxon>
        <taxon>Ascoideaceae</taxon>
        <taxon>Ascoidea</taxon>
    </lineage>
</organism>
<dbReference type="Proteomes" id="UP000095038">
    <property type="component" value="Unassembled WGS sequence"/>
</dbReference>
<name>A0A1D2V8A7_9ASCO</name>
<evidence type="ECO:0000313" key="1">
    <source>
        <dbReference type="EMBL" id="ODV57896.1"/>
    </source>
</evidence>
<proteinExistence type="predicted"/>
<reference evidence="2" key="1">
    <citation type="submission" date="2016-05" db="EMBL/GenBank/DDBJ databases">
        <title>Comparative genomics of biotechnologically important yeasts.</title>
        <authorList>
            <consortium name="DOE Joint Genome Institute"/>
            <person name="Riley R."/>
            <person name="Haridas S."/>
            <person name="Wolfe K.H."/>
            <person name="Lopes M.R."/>
            <person name="Hittinger C.T."/>
            <person name="Goker M."/>
            <person name="Salamov A."/>
            <person name="Wisecaver J."/>
            <person name="Long T.M."/>
            <person name="Aerts A.L."/>
            <person name="Barry K."/>
            <person name="Choi C."/>
            <person name="Clum A."/>
            <person name="Coughlan A.Y."/>
            <person name="Deshpande S."/>
            <person name="Douglass A.P."/>
            <person name="Hanson S.J."/>
            <person name="Klenk H.-P."/>
            <person name="Labutti K."/>
            <person name="Lapidus A."/>
            <person name="Lindquist E."/>
            <person name="Lipzen A."/>
            <person name="Meier-Kolthoff J.P."/>
            <person name="Ohm R.A."/>
            <person name="Otillar R.P."/>
            <person name="Pangilinan J."/>
            <person name="Peng Y."/>
            <person name="Rokas A."/>
            <person name="Rosa C.A."/>
            <person name="Scheuner C."/>
            <person name="Sibirny A.A."/>
            <person name="Slot J.C."/>
            <person name="Stielow J.B."/>
            <person name="Sun H."/>
            <person name="Kurtzman C.P."/>
            <person name="Blackwell M."/>
            <person name="Grigoriev I.V."/>
            <person name="Jeffries T.W."/>
        </authorList>
    </citation>
    <scope>NUCLEOTIDE SEQUENCE [LARGE SCALE GENOMIC DNA]</scope>
    <source>
        <strain evidence="2">DSM 1968</strain>
    </source>
</reference>
<protein>
    <submittedName>
        <fullName evidence="1">Uncharacterized protein</fullName>
    </submittedName>
</protein>
<gene>
    <name evidence="1" type="ORF">ASCRUDRAFT_83151</name>
</gene>
<dbReference type="RefSeq" id="XP_020044203.1">
    <property type="nucleotide sequence ID" value="XM_020194824.1"/>
</dbReference>
<dbReference type="AlphaFoldDB" id="A0A1D2V8A7"/>